<dbReference type="AlphaFoldDB" id="A0A1V6S8A1"/>
<dbReference type="OrthoDB" id="5401170at2759"/>
<organism evidence="1 2">
    <name type="scientific">Penicillium vulpinum</name>
    <dbReference type="NCBI Taxonomy" id="29845"/>
    <lineage>
        <taxon>Eukaryota</taxon>
        <taxon>Fungi</taxon>
        <taxon>Dikarya</taxon>
        <taxon>Ascomycota</taxon>
        <taxon>Pezizomycotina</taxon>
        <taxon>Eurotiomycetes</taxon>
        <taxon>Eurotiomycetidae</taxon>
        <taxon>Eurotiales</taxon>
        <taxon>Aspergillaceae</taxon>
        <taxon>Penicillium</taxon>
    </lineage>
</organism>
<dbReference type="Proteomes" id="UP000191518">
    <property type="component" value="Unassembled WGS sequence"/>
</dbReference>
<evidence type="ECO:0000313" key="1">
    <source>
        <dbReference type="EMBL" id="OQE09833.1"/>
    </source>
</evidence>
<proteinExistence type="predicted"/>
<evidence type="ECO:0000313" key="2">
    <source>
        <dbReference type="Proteomes" id="UP000191518"/>
    </source>
</evidence>
<comment type="caution">
    <text evidence="1">The sequence shown here is derived from an EMBL/GenBank/DDBJ whole genome shotgun (WGS) entry which is preliminary data.</text>
</comment>
<sequence>MSLVPFTVTIHSWPFLYRNLSIHSAETVFLVGLHGTEVTTDTKKNTSALSDIDNQKLEETSLLMTHKDINNGLGPLFAAVKFLCYRNDDRTKKPAFLRMYQQMSIAGTDFPISRT</sequence>
<reference evidence="2" key="1">
    <citation type="journal article" date="2017" name="Nat. Microbiol.">
        <title>Global analysis of biosynthetic gene clusters reveals vast potential of secondary metabolite production in Penicillium species.</title>
        <authorList>
            <person name="Nielsen J.C."/>
            <person name="Grijseels S."/>
            <person name="Prigent S."/>
            <person name="Ji B."/>
            <person name="Dainat J."/>
            <person name="Nielsen K.F."/>
            <person name="Frisvad J.C."/>
            <person name="Workman M."/>
            <person name="Nielsen J."/>
        </authorList>
    </citation>
    <scope>NUCLEOTIDE SEQUENCE [LARGE SCALE GENOMIC DNA]</scope>
    <source>
        <strain evidence="2">IBT 29486</strain>
    </source>
</reference>
<dbReference type="EMBL" id="MDYP01000005">
    <property type="protein sequence ID" value="OQE09833.1"/>
    <property type="molecule type" value="Genomic_DNA"/>
</dbReference>
<accession>A0A1V6S8A1</accession>
<protein>
    <submittedName>
        <fullName evidence="1">Uncharacterized protein</fullName>
    </submittedName>
</protein>
<gene>
    <name evidence="1" type="ORF">PENVUL_c005G03622</name>
</gene>
<keyword evidence="2" id="KW-1185">Reference proteome</keyword>
<name>A0A1V6S8A1_9EURO</name>